<dbReference type="AlphaFoldDB" id="A0A552Z0B2"/>
<feature type="domain" description="HTH cro/C1-type" evidence="1">
    <location>
        <begin position="7"/>
        <end position="38"/>
    </location>
</feature>
<dbReference type="InterPro" id="IPR010982">
    <property type="entry name" value="Lambda_DNA-bd_dom_sf"/>
</dbReference>
<proteinExistence type="predicted"/>
<dbReference type="EMBL" id="VJWV01000009">
    <property type="protein sequence ID" value="TRW72912.1"/>
    <property type="molecule type" value="Genomic_DNA"/>
</dbReference>
<dbReference type="InterPro" id="IPR001387">
    <property type="entry name" value="Cro/C1-type_HTH"/>
</dbReference>
<dbReference type="CDD" id="cd00093">
    <property type="entry name" value="HTH_XRE"/>
    <property type="match status" value="1"/>
</dbReference>
<dbReference type="SUPFAM" id="SSF47413">
    <property type="entry name" value="lambda repressor-like DNA-binding domains"/>
    <property type="match status" value="1"/>
</dbReference>
<dbReference type="Gene3D" id="1.10.260.40">
    <property type="entry name" value="lambda repressor-like DNA-binding domains"/>
    <property type="match status" value="1"/>
</dbReference>
<protein>
    <submittedName>
        <fullName evidence="2">Helix-turn-helix transcriptional regulator</fullName>
    </submittedName>
</protein>
<organism evidence="2 3">
    <name type="scientific">Lactococcus lactis</name>
    <dbReference type="NCBI Taxonomy" id="1358"/>
    <lineage>
        <taxon>Bacteria</taxon>
        <taxon>Bacillati</taxon>
        <taxon>Bacillota</taxon>
        <taxon>Bacilli</taxon>
        <taxon>Lactobacillales</taxon>
        <taxon>Streptococcaceae</taxon>
        <taxon>Lactococcus</taxon>
    </lineage>
</organism>
<comment type="caution">
    <text evidence="2">The sequence shown here is derived from an EMBL/GenBank/DDBJ whole genome shotgun (WGS) entry which is preliminary data.</text>
</comment>
<evidence type="ECO:0000259" key="1">
    <source>
        <dbReference type="PROSITE" id="PS50943"/>
    </source>
</evidence>
<dbReference type="RefSeq" id="WP_061778268.1">
    <property type="nucleotide sequence ID" value="NZ_JAQEIZ010000001.1"/>
</dbReference>
<evidence type="ECO:0000313" key="3">
    <source>
        <dbReference type="Proteomes" id="UP000317167"/>
    </source>
</evidence>
<accession>A0A552Z0B2</accession>
<dbReference type="Proteomes" id="UP000317167">
    <property type="component" value="Unassembled WGS sequence"/>
</dbReference>
<evidence type="ECO:0000313" key="2">
    <source>
        <dbReference type="EMBL" id="TRW72912.1"/>
    </source>
</evidence>
<dbReference type="Pfam" id="PF01381">
    <property type="entry name" value="HTH_3"/>
    <property type="match status" value="1"/>
</dbReference>
<dbReference type="GO" id="GO:0003677">
    <property type="term" value="F:DNA binding"/>
    <property type="evidence" value="ECO:0007669"/>
    <property type="project" value="InterPro"/>
</dbReference>
<dbReference type="PROSITE" id="PS50943">
    <property type="entry name" value="HTH_CROC1"/>
    <property type="match status" value="1"/>
</dbReference>
<name>A0A552Z0B2_9LACT</name>
<reference evidence="2 3" key="1">
    <citation type="submission" date="2019-07" db="EMBL/GenBank/DDBJ databases">
        <title>Draft genome of 7 Lactococcus lactis strains isolated from an artisanal cheese production.</title>
        <authorList>
            <person name="Biolcati F."/>
            <person name="Bottero M.T."/>
            <person name="Dalmasso A."/>
            <person name="Mcauliffe O."/>
        </authorList>
    </citation>
    <scope>NUCLEOTIDE SEQUENCE [LARGE SCALE GENOMIC DNA]</scope>
    <source>
        <strain evidence="2 3">MRS45.2</strain>
    </source>
</reference>
<gene>
    <name evidence="2" type="ORF">FNJ53_10015</name>
</gene>
<sequence length="69" mass="8156">MSNINKIKGYRNMLGKTQSEMAKELDISSQSYYNKENGYVSFRDKEKIKIKNMLIPLFPKITIEDIFFD</sequence>